<proteinExistence type="evidence at transcript level"/>
<name>A0A0U2NQT5_ASTRU</name>
<feature type="signal peptide" evidence="1">
    <location>
        <begin position="1"/>
        <end position="27"/>
    </location>
</feature>
<organism evidence="2">
    <name type="scientific">Asterias rubens</name>
    <name type="common">Common European starfish</name>
    <name type="synonym">Asterias vulgaris</name>
    <dbReference type="NCBI Taxonomy" id="7604"/>
    <lineage>
        <taxon>Eukaryota</taxon>
        <taxon>Metazoa</taxon>
        <taxon>Echinodermata</taxon>
        <taxon>Eleutherozoa</taxon>
        <taxon>Asterozoa</taxon>
        <taxon>Asteroidea</taxon>
        <taxon>Forcipulatacea</taxon>
        <taxon>Forcipulatida</taxon>
        <taxon>Asteriidae</taxon>
        <taxon>Asterias</taxon>
    </lineage>
</organism>
<dbReference type="RefSeq" id="XP_033633006.1">
    <property type="nucleotide sequence ID" value="XM_033777115.1"/>
</dbReference>
<feature type="chain" id="PRO_5006831589" evidence="1">
    <location>
        <begin position="28"/>
        <end position="121"/>
    </location>
</feature>
<accession>A0A0U2NQT5</accession>
<keyword evidence="1" id="KW-0732">Signal</keyword>
<reference evidence="2" key="1">
    <citation type="journal article" date="2016" name="Open Biol.">
        <title>Transcriptomic identification of starfish neuropeptide precursors yields new insights into neuropeptide evolution.</title>
        <authorList>
            <person name="Semmens D.C."/>
            <person name="Mirabeau O."/>
            <person name="Moghul I."/>
            <person name="Pancholi M.R."/>
            <person name="Wurm Y."/>
            <person name="Elphick M.R."/>
        </authorList>
    </citation>
    <scope>NUCLEOTIDE SEQUENCE</scope>
    <source>
        <tissue evidence="2">Radial nerve</tissue>
    </source>
</reference>
<protein>
    <submittedName>
        <fullName evidence="2">Gonadotropin-releasing hormone-type peptide</fullName>
    </submittedName>
</protein>
<reference evidence="2" key="2">
    <citation type="journal article" date="2016" name="Sci. Rep.">
        <title>Urbilaterian origin of paralogous GnRH and corazonin neuropeptide signalling pathways.</title>
        <authorList>
            <person name="Tian S."/>
            <person name="Zandawala M."/>
            <person name="Beets I."/>
            <person name="Baytemur E."/>
            <person name="Slade S.E."/>
            <person name="Scrivens J.H."/>
            <person name="Elphick M.R."/>
        </authorList>
    </citation>
    <scope>NUCLEOTIDE SEQUENCE</scope>
    <source>
        <tissue evidence="2">Radial nerve</tissue>
    </source>
</reference>
<dbReference type="EMBL" id="KT601712">
    <property type="protein sequence ID" value="ALJ99954.1"/>
    <property type="molecule type" value="mRNA"/>
</dbReference>
<dbReference type="AlphaFoldDB" id="A0A0U2NQT5"/>
<evidence type="ECO:0000256" key="1">
    <source>
        <dbReference type="SAM" id="SignalP"/>
    </source>
</evidence>
<sequence length="121" mass="13873">MADMRMLTLTSVLVSLLFMAEIQRCQGQIHYKNPGWGPGGKRSSHMTGSNVLRKRHWRVESDQMGTDSMQKERNLIMLQEIAKSLAKQLVVPTSEDDTVLDQLTVDQWRQEADEINDNGWN</sequence>
<dbReference type="GeneID" id="117294620"/>
<evidence type="ECO:0000313" key="2">
    <source>
        <dbReference type="EMBL" id="ALJ99954.1"/>
    </source>
</evidence>
<dbReference type="OMA" id="INDNGWN"/>